<dbReference type="EMBL" id="BK032734">
    <property type="protein sequence ID" value="DAF57582.1"/>
    <property type="molecule type" value="Genomic_DNA"/>
</dbReference>
<protein>
    <submittedName>
        <fullName evidence="1">Uncharacterized protein</fullName>
    </submittedName>
</protein>
<reference evidence="1" key="1">
    <citation type="journal article" date="2021" name="Proc. Natl. Acad. Sci. U.S.A.">
        <title>A Catalog of Tens of Thousands of Viruses from Human Metagenomes Reveals Hidden Associations with Chronic Diseases.</title>
        <authorList>
            <person name="Tisza M.J."/>
            <person name="Buck C.B."/>
        </authorList>
    </citation>
    <scope>NUCLEOTIDE SEQUENCE</scope>
    <source>
        <strain evidence="1">CtqfO1</strain>
    </source>
</reference>
<evidence type="ECO:0000313" key="1">
    <source>
        <dbReference type="EMBL" id="DAF57582.1"/>
    </source>
</evidence>
<name>A0A8S5T2W4_9CAUD</name>
<accession>A0A8S5T2W4</accession>
<sequence>MREAFIAEDGKMFDSREECRNYENQLVPLRDRAHEIMNTFDYYCEKFRSDKEELKQYREQVGYVYTPQHVAGILYLRDDAVDVLIARIQELENESE</sequence>
<organism evidence="1">
    <name type="scientific">Myoviridae sp. ctqfO1</name>
    <dbReference type="NCBI Taxonomy" id="2827710"/>
    <lineage>
        <taxon>Viruses</taxon>
        <taxon>Duplodnaviria</taxon>
        <taxon>Heunggongvirae</taxon>
        <taxon>Uroviricota</taxon>
        <taxon>Caudoviricetes</taxon>
    </lineage>
</organism>
<proteinExistence type="predicted"/>